<evidence type="ECO:0000256" key="1">
    <source>
        <dbReference type="ARBA" id="ARBA00023015"/>
    </source>
</evidence>
<keyword evidence="3" id="KW-0804">Transcription</keyword>
<dbReference type="Gene3D" id="1.10.10.10">
    <property type="entry name" value="Winged helix-like DNA-binding domain superfamily/Winged helix DNA-binding domain"/>
    <property type="match status" value="1"/>
</dbReference>
<dbReference type="Proteomes" id="UP000680038">
    <property type="component" value="Unassembled WGS sequence"/>
</dbReference>
<dbReference type="SMART" id="SM01134">
    <property type="entry name" value="DeoRC"/>
    <property type="match status" value="1"/>
</dbReference>
<dbReference type="Gene3D" id="3.40.50.1360">
    <property type="match status" value="1"/>
</dbReference>
<sequence length="248" mass="27171">MSFQNRKNKILQLVREHGEVNIKELSAATGASGITIRRDLQVLAEDGLIFRTHGGAMKPDLVKTPVDFINKVARHISEKDQICRRAVQLIEEGDTLFMDCGSTVFRLCGLIRHMDVRVITNSLPVVHELMGSTVRLNLIGGELDKMRQAMHGSIAVEHIGRYHANKAFVGVDGISAAKGLSASSEKEAEITMAMAANSSQTYLLCDASKVGRDSYLQFADIDILSALVTNEKTESVLKIQEKGLPVLI</sequence>
<reference evidence="5" key="1">
    <citation type="submission" date="2021-04" db="EMBL/GenBank/DDBJ databases">
        <authorList>
            <person name="Rodrigo-Torres L."/>
            <person name="Arahal R. D."/>
            <person name="Lucena T."/>
        </authorList>
    </citation>
    <scope>NUCLEOTIDE SEQUENCE</scope>
    <source>
        <strain evidence="5">CECT 9275</strain>
    </source>
</reference>
<dbReference type="InterPro" id="IPR050313">
    <property type="entry name" value="Carb_Metab_HTH_regulators"/>
</dbReference>
<dbReference type="PANTHER" id="PTHR30363">
    <property type="entry name" value="HTH-TYPE TRANSCRIPTIONAL REGULATOR SRLR-RELATED"/>
    <property type="match status" value="1"/>
</dbReference>
<dbReference type="RefSeq" id="WP_215240903.1">
    <property type="nucleotide sequence ID" value="NZ_CAJRAF010000002.1"/>
</dbReference>
<evidence type="ECO:0000313" key="5">
    <source>
        <dbReference type="EMBL" id="CAG5009623.1"/>
    </source>
</evidence>
<keyword evidence="1" id="KW-0805">Transcription regulation</keyword>
<feature type="domain" description="HTH deoR-type" evidence="4">
    <location>
        <begin position="3"/>
        <end position="58"/>
    </location>
</feature>
<evidence type="ECO:0000256" key="2">
    <source>
        <dbReference type="ARBA" id="ARBA00023125"/>
    </source>
</evidence>
<dbReference type="PROSITE" id="PS00894">
    <property type="entry name" value="HTH_DEOR_1"/>
    <property type="match status" value="1"/>
</dbReference>
<dbReference type="SUPFAM" id="SSF100950">
    <property type="entry name" value="NagB/RpiA/CoA transferase-like"/>
    <property type="match status" value="1"/>
</dbReference>
<evidence type="ECO:0000313" key="6">
    <source>
        <dbReference type="Proteomes" id="UP000680038"/>
    </source>
</evidence>
<dbReference type="PRINTS" id="PR00037">
    <property type="entry name" value="HTHLACR"/>
</dbReference>
<dbReference type="InterPro" id="IPR018356">
    <property type="entry name" value="Tscrpt_reg_HTH_DeoR_CS"/>
</dbReference>
<name>A0A916NDQ6_9BACT</name>
<gene>
    <name evidence="5" type="primary">glpR</name>
    <name evidence="5" type="ORF">DYBT9275_04537</name>
</gene>
<organism evidence="5 6">
    <name type="scientific">Dyadobacter helix</name>
    <dbReference type="NCBI Taxonomy" id="2822344"/>
    <lineage>
        <taxon>Bacteria</taxon>
        <taxon>Pseudomonadati</taxon>
        <taxon>Bacteroidota</taxon>
        <taxon>Cytophagia</taxon>
        <taxon>Cytophagales</taxon>
        <taxon>Spirosomataceae</taxon>
        <taxon>Dyadobacter</taxon>
    </lineage>
</organism>
<dbReference type="SMART" id="SM00420">
    <property type="entry name" value="HTH_DEOR"/>
    <property type="match status" value="1"/>
</dbReference>
<proteinExistence type="predicted"/>
<dbReference type="InterPro" id="IPR001034">
    <property type="entry name" value="DeoR_HTH"/>
</dbReference>
<dbReference type="InterPro" id="IPR037171">
    <property type="entry name" value="NagB/RpiA_transferase-like"/>
</dbReference>
<evidence type="ECO:0000259" key="4">
    <source>
        <dbReference type="PROSITE" id="PS51000"/>
    </source>
</evidence>
<dbReference type="PROSITE" id="PS51000">
    <property type="entry name" value="HTH_DEOR_2"/>
    <property type="match status" value="1"/>
</dbReference>
<dbReference type="AlphaFoldDB" id="A0A916NDQ6"/>
<dbReference type="Pfam" id="PF08220">
    <property type="entry name" value="HTH_DeoR"/>
    <property type="match status" value="1"/>
</dbReference>
<comment type="caution">
    <text evidence="5">The sequence shown here is derived from an EMBL/GenBank/DDBJ whole genome shotgun (WGS) entry which is preliminary data.</text>
</comment>
<accession>A0A916NDQ6</accession>
<dbReference type="PANTHER" id="PTHR30363:SF44">
    <property type="entry name" value="AGA OPERON TRANSCRIPTIONAL REPRESSOR-RELATED"/>
    <property type="match status" value="1"/>
</dbReference>
<dbReference type="SUPFAM" id="SSF46785">
    <property type="entry name" value="Winged helix' DNA-binding domain"/>
    <property type="match status" value="1"/>
</dbReference>
<keyword evidence="6" id="KW-1185">Reference proteome</keyword>
<dbReference type="InterPro" id="IPR036388">
    <property type="entry name" value="WH-like_DNA-bd_sf"/>
</dbReference>
<dbReference type="GO" id="GO:0003677">
    <property type="term" value="F:DNA binding"/>
    <property type="evidence" value="ECO:0007669"/>
    <property type="project" value="UniProtKB-KW"/>
</dbReference>
<dbReference type="GO" id="GO:0003700">
    <property type="term" value="F:DNA-binding transcription factor activity"/>
    <property type="evidence" value="ECO:0007669"/>
    <property type="project" value="InterPro"/>
</dbReference>
<dbReference type="InterPro" id="IPR036390">
    <property type="entry name" value="WH_DNA-bd_sf"/>
</dbReference>
<keyword evidence="2" id="KW-0238">DNA-binding</keyword>
<dbReference type="InterPro" id="IPR014036">
    <property type="entry name" value="DeoR-like_C"/>
</dbReference>
<evidence type="ECO:0000256" key="3">
    <source>
        <dbReference type="ARBA" id="ARBA00023163"/>
    </source>
</evidence>
<dbReference type="Pfam" id="PF00455">
    <property type="entry name" value="DeoRC"/>
    <property type="match status" value="1"/>
</dbReference>
<dbReference type="EMBL" id="CAJRAF010000002">
    <property type="protein sequence ID" value="CAG5009623.1"/>
    <property type="molecule type" value="Genomic_DNA"/>
</dbReference>
<protein>
    <submittedName>
        <fullName evidence="5">Glycerol-3-phosphate regulon repressor</fullName>
    </submittedName>
</protein>